<evidence type="ECO:0000313" key="1">
    <source>
        <dbReference type="EMBL" id="KAK2864057.1"/>
    </source>
</evidence>
<gene>
    <name evidence="1" type="ORF">Q7C36_003211</name>
</gene>
<sequence length="120" mass="13202">MFSGVRVCLVRRRAEVDSTVIRDMPERERFAPVSLARTVRGYFNSGSAPPLSLSCARRLTSVGVGRLYEPMGLCTLHSAELQLTWTCFFTPDPSRYSMALPQSEVLSVAVHAEGVCFSSA</sequence>
<dbReference type="Proteomes" id="UP001187315">
    <property type="component" value="Unassembled WGS sequence"/>
</dbReference>
<reference evidence="1" key="1">
    <citation type="submission" date="2023-08" db="EMBL/GenBank/DDBJ databases">
        <title>Pelteobagrus vachellii genome.</title>
        <authorList>
            <person name="Liu H."/>
        </authorList>
    </citation>
    <scope>NUCLEOTIDE SEQUENCE</scope>
    <source>
        <strain evidence="1">PRFRI_2022a</strain>
        <tissue evidence="1">Muscle</tissue>
    </source>
</reference>
<keyword evidence="2" id="KW-1185">Reference proteome</keyword>
<evidence type="ECO:0000313" key="2">
    <source>
        <dbReference type="Proteomes" id="UP001187315"/>
    </source>
</evidence>
<proteinExistence type="predicted"/>
<protein>
    <submittedName>
        <fullName evidence="1">Uncharacterized protein</fullName>
    </submittedName>
</protein>
<organism evidence="1 2">
    <name type="scientific">Tachysurus vachellii</name>
    <name type="common">Darkbarbel catfish</name>
    <name type="synonym">Pelteobagrus vachellii</name>
    <dbReference type="NCBI Taxonomy" id="175792"/>
    <lineage>
        <taxon>Eukaryota</taxon>
        <taxon>Metazoa</taxon>
        <taxon>Chordata</taxon>
        <taxon>Craniata</taxon>
        <taxon>Vertebrata</taxon>
        <taxon>Euteleostomi</taxon>
        <taxon>Actinopterygii</taxon>
        <taxon>Neopterygii</taxon>
        <taxon>Teleostei</taxon>
        <taxon>Ostariophysi</taxon>
        <taxon>Siluriformes</taxon>
        <taxon>Bagridae</taxon>
        <taxon>Tachysurus</taxon>
    </lineage>
</organism>
<dbReference type="AlphaFoldDB" id="A0AA88T4T5"/>
<dbReference type="EMBL" id="JAVHJS010000003">
    <property type="protein sequence ID" value="KAK2864057.1"/>
    <property type="molecule type" value="Genomic_DNA"/>
</dbReference>
<comment type="caution">
    <text evidence="1">The sequence shown here is derived from an EMBL/GenBank/DDBJ whole genome shotgun (WGS) entry which is preliminary data.</text>
</comment>
<accession>A0AA88T4T5</accession>
<name>A0AA88T4T5_TACVA</name>